<feature type="region of interest" description="Disordered" evidence="1">
    <location>
        <begin position="102"/>
        <end position="163"/>
    </location>
</feature>
<feature type="compositionally biased region" description="Basic residues" evidence="1">
    <location>
        <begin position="32"/>
        <end position="43"/>
    </location>
</feature>
<dbReference type="Proteomes" id="UP000558688">
    <property type="component" value="Unassembled WGS sequence"/>
</dbReference>
<organism evidence="2 3">
    <name type="scientific">Fusarium oxysporum</name>
    <name type="common">Fusarium vascular wilt</name>
    <dbReference type="NCBI Taxonomy" id="5507"/>
    <lineage>
        <taxon>Eukaryota</taxon>
        <taxon>Fungi</taxon>
        <taxon>Dikarya</taxon>
        <taxon>Ascomycota</taxon>
        <taxon>Pezizomycotina</taxon>
        <taxon>Sordariomycetes</taxon>
        <taxon>Hypocreomycetidae</taxon>
        <taxon>Hypocreales</taxon>
        <taxon>Nectriaceae</taxon>
        <taxon>Fusarium</taxon>
        <taxon>Fusarium oxysporum species complex</taxon>
    </lineage>
</organism>
<feature type="region of interest" description="Disordered" evidence="1">
    <location>
        <begin position="174"/>
        <end position="193"/>
    </location>
</feature>
<evidence type="ECO:0000313" key="3">
    <source>
        <dbReference type="Proteomes" id="UP000558688"/>
    </source>
</evidence>
<accession>A0A8H5AMA3</accession>
<protein>
    <submittedName>
        <fullName evidence="2">Uncharacterized protein</fullName>
    </submittedName>
</protein>
<comment type="caution">
    <text evidence="2">The sequence shown here is derived from an EMBL/GenBank/DDBJ whole genome shotgun (WGS) entry which is preliminary data.</text>
</comment>
<feature type="compositionally biased region" description="Polar residues" evidence="1">
    <location>
        <begin position="103"/>
        <end position="122"/>
    </location>
</feature>
<name>A0A8H5AMA3_FUSOX</name>
<reference evidence="2" key="1">
    <citation type="submission" date="2020-02" db="EMBL/GenBank/DDBJ databases">
        <title>Identification and distribution of gene clusters putatively required for synthesis of sphingolipid metabolism inhibitors in phylogenetically diverse species of the filamentous fungus Fusarium.</title>
        <authorList>
            <person name="Kim H.-S."/>
            <person name="Busman M."/>
            <person name="Brown D.W."/>
            <person name="Divon H."/>
            <person name="Uhlig S."/>
            <person name="Proctor R.H."/>
        </authorList>
    </citation>
    <scope>NUCLEOTIDE SEQUENCE [LARGE SCALE GENOMIC DNA]</scope>
    <source>
        <strain evidence="2">NRRL 39464</strain>
    </source>
</reference>
<dbReference type="InterPro" id="IPR024368">
    <property type="entry name" value="Ecl1/2/3"/>
</dbReference>
<evidence type="ECO:0000256" key="1">
    <source>
        <dbReference type="SAM" id="MobiDB-lite"/>
    </source>
</evidence>
<feature type="region of interest" description="Disordered" evidence="1">
    <location>
        <begin position="1"/>
        <end position="64"/>
    </location>
</feature>
<dbReference type="AlphaFoldDB" id="A0A8H5AMA3"/>
<evidence type="ECO:0000313" key="2">
    <source>
        <dbReference type="EMBL" id="KAF5267302.1"/>
    </source>
</evidence>
<feature type="compositionally biased region" description="Low complexity" evidence="1">
    <location>
        <begin position="136"/>
        <end position="151"/>
    </location>
</feature>
<proteinExistence type="predicted"/>
<dbReference type="Pfam" id="PF12855">
    <property type="entry name" value="Ecl1"/>
    <property type="match status" value="1"/>
</dbReference>
<gene>
    <name evidence="2" type="ORF">FOXYS1_1829</name>
</gene>
<dbReference type="EMBL" id="JAAFOW010000274">
    <property type="protein sequence ID" value="KAF5267302.1"/>
    <property type="molecule type" value="Genomic_DNA"/>
</dbReference>
<feature type="compositionally biased region" description="Basic and acidic residues" evidence="1">
    <location>
        <begin position="49"/>
        <end position="58"/>
    </location>
</feature>
<sequence length="316" mass="34901">MHHSRKKSGHGLPNSSATDVRKVVTATDPAKYKRPVMTRRHTPQKLGRSQREREREWTESWEDERESFPQFCHGASSIPMDEQFIPHDDMFLYCSDNCRRVDQTASSQPSSSVRHYASSNYPFHSAGNPEPKDIIPRASPSRPSSMILSSPPATPGTGAPNFQHTSAISALRSLNVRPPSPPSPTGSSSNLWPFSRSAATSPYSSYSRPSAPYLSSTYDGGYYGAGGSGYNYEATSGGMDRPLPSRHPSTYSRPRSIELVTPMYICGTREQLGRAGGTSEAKWRVFCWTSGVSPPGRVFGHEPRRDWPAQTGPQKF</sequence>